<sequence>MALIFINLLFPATRVIRPQPRDLVPAAFHGGRCTCFSVRCIKNETVPKLSDQKLSVRRSANYQPPNWDYKLLESLKNEYAGLMYKEQSNVLLEQVKMMLEEEMNPLSQLELIDDLQRLGIFYHFEDKIQSILTRIYMESSSKFMPNKKGLYETALEFRLLRQHHFHVPQEVFDCFRCDQLGDFKASLSEDTKGLLHLYEASFLLTENERTLELAREFTTKNLKKKLEKKKVIDPELVVLIEHAIELPLHWRMLRLEARWFIDIYEKRREMCPAILKLAKLDFNIVQASHQMDLQYALRWWKSTSFSERLKFSRDRLVEHFFWTVGIIFDPEYGYCRRMKTKVVALITTIDDIYDVYGTLDELELFTNAVERWDIKAVDKLPDYMKMCYLELYNSVNEMAYDSMKEQGVYIIPHLSKAWAELCRAYLKEAKWYFSGKTPTLEEYLNNGWISGGTALVLAHAYFLVTNPVKKEALECLLLDNKYHNIIRCSSMILRLSDDLGTSSDEMKRGDVSKSIQCYMKESGASEEEAREYIRLLIREMWTEMNKEILRETPFSQTFIEIAMNIGRMAQCIYQNGDGHGNLDSITRERIPALLFEPIHLAN</sequence>
<proteinExistence type="predicted"/>
<name>A0ACC0AG18_CATRO</name>
<keyword evidence="2" id="KW-1185">Reference proteome</keyword>
<protein>
    <submittedName>
        <fullName evidence="1">Uncharacterized protein</fullName>
    </submittedName>
</protein>
<evidence type="ECO:0000313" key="2">
    <source>
        <dbReference type="Proteomes" id="UP001060085"/>
    </source>
</evidence>
<accession>A0ACC0AG18</accession>
<comment type="caution">
    <text evidence="1">The sequence shown here is derived from an EMBL/GenBank/DDBJ whole genome shotgun (WGS) entry which is preliminary data.</text>
</comment>
<organism evidence="1 2">
    <name type="scientific">Catharanthus roseus</name>
    <name type="common">Madagascar periwinkle</name>
    <name type="synonym">Vinca rosea</name>
    <dbReference type="NCBI Taxonomy" id="4058"/>
    <lineage>
        <taxon>Eukaryota</taxon>
        <taxon>Viridiplantae</taxon>
        <taxon>Streptophyta</taxon>
        <taxon>Embryophyta</taxon>
        <taxon>Tracheophyta</taxon>
        <taxon>Spermatophyta</taxon>
        <taxon>Magnoliopsida</taxon>
        <taxon>eudicotyledons</taxon>
        <taxon>Gunneridae</taxon>
        <taxon>Pentapetalae</taxon>
        <taxon>asterids</taxon>
        <taxon>lamiids</taxon>
        <taxon>Gentianales</taxon>
        <taxon>Apocynaceae</taxon>
        <taxon>Rauvolfioideae</taxon>
        <taxon>Vinceae</taxon>
        <taxon>Catharanthinae</taxon>
        <taxon>Catharanthus</taxon>
    </lineage>
</organism>
<dbReference type="Proteomes" id="UP001060085">
    <property type="component" value="Linkage Group LG06"/>
</dbReference>
<gene>
    <name evidence="1" type="ORF">M9H77_27181</name>
</gene>
<reference evidence="2" key="1">
    <citation type="journal article" date="2023" name="Nat. Plants">
        <title>Single-cell RNA sequencing provides a high-resolution roadmap for understanding the multicellular compartmentation of specialized metabolism.</title>
        <authorList>
            <person name="Sun S."/>
            <person name="Shen X."/>
            <person name="Li Y."/>
            <person name="Li Y."/>
            <person name="Wang S."/>
            <person name="Li R."/>
            <person name="Zhang H."/>
            <person name="Shen G."/>
            <person name="Guo B."/>
            <person name="Wei J."/>
            <person name="Xu J."/>
            <person name="St-Pierre B."/>
            <person name="Chen S."/>
            <person name="Sun C."/>
        </authorList>
    </citation>
    <scope>NUCLEOTIDE SEQUENCE [LARGE SCALE GENOMIC DNA]</scope>
</reference>
<evidence type="ECO:0000313" key="1">
    <source>
        <dbReference type="EMBL" id="KAI5658388.1"/>
    </source>
</evidence>
<dbReference type="EMBL" id="CM044706">
    <property type="protein sequence ID" value="KAI5658388.1"/>
    <property type="molecule type" value="Genomic_DNA"/>
</dbReference>